<dbReference type="GeneID" id="18921955"/>
<dbReference type="RefSeq" id="XP_007406694.1">
    <property type="nucleotide sequence ID" value="XM_007406632.1"/>
</dbReference>
<dbReference type="HOGENOM" id="CLU_628627_0_0_1"/>
<keyword evidence="2" id="KW-1185">Reference proteome</keyword>
<dbReference type="VEuPathDB" id="FungiDB:MELLADRAFT_103385"/>
<sequence length="436" mass="47875">MSATSTITSTTRESTVVHPIVVQFIGRLGTEVPNARRNALGFVSHETMISTSGFDRTSPYNTAILLTAPKGAIDKLHQGDVYAISCKLISSNNRRLDDLYCGTTTILRIGKNDSIGVEYEKDVMNKVLMVALGIIVKMETVPKGDGKRGGEIVLTLKSVDFDPIDQSPVCWMTKHIIERCHQSDKFHSFCKEGAEVQIAGLIEGYDDKEWAWETRVYNITPCNNSTPNPNVTEKGKSGDACDSSVAKVACQKEDKMAAGINTSHKRKATKSRILAARWNKRVKVNAAHRAMHMVLCGFLVARGAGVVDSTNRNCVLFLGCSAMLHIYQNTITKPPGQKAHALKMNLTSCFLLYLISMEHLVNGMHLAHCVPPADIGDTGTPSIALSSTTAPMSEEKINNDRHLVENFEAYQSKYMPASAPQGFKDALNHLRFFAPM</sequence>
<organism evidence="2">
    <name type="scientific">Melampsora larici-populina (strain 98AG31 / pathotype 3-4-7)</name>
    <name type="common">Poplar leaf rust fungus</name>
    <dbReference type="NCBI Taxonomy" id="747676"/>
    <lineage>
        <taxon>Eukaryota</taxon>
        <taxon>Fungi</taxon>
        <taxon>Dikarya</taxon>
        <taxon>Basidiomycota</taxon>
        <taxon>Pucciniomycotina</taxon>
        <taxon>Pucciniomycetes</taxon>
        <taxon>Pucciniales</taxon>
        <taxon>Melampsoraceae</taxon>
        <taxon>Melampsora</taxon>
    </lineage>
</organism>
<gene>
    <name evidence="1" type="ORF">MELLADRAFT_103385</name>
</gene>
<name>F4RBA7_MELLP</name>
<protein>
    <submittedName>
        <fullName evidence="1">Uncharacterized protein</fullName>
    </submittedName>
</protein>
<accession>F4RBA7</accession>
<evidence type="ECO:0000313" key="2">
    <source>
        <dbReference type="Proteomes" id="UP000001072"/>
    </source>
</evidence>
<evidence type="ECO:0000313" key="1">
    <source>
        <dbReference type="EMBL" id="EGG10393.1"/>
    </source>
</evidence>
<reference evidence="2" key="1">
    <citation type="journal article" date="2011" name="Proc. Natl. Acad. Sci. U.S.A.">
        <title>Obligate biotrophy features unraveled by the genomic analysis of rust fungi.</title>
        <authorList>
            <person name="Duplessis S."/>
            <person name="Cuomo C.A."/>
            <person name="Lin Y.-C."/>
            <person name="Aerts A."/>
            <person name="Tisserant E."/>
            <person name="Veneault-Fourrey C."/>
            <person name="Joly D.L."/>
            <person name="Hacquard S."/>
            <person name="Amselem J."/>
            <person name="Cantarel B.L."/>
            <person name="Chiu R."/>
            <person name="Coutinho P.M."/>
            <person name="Feau N."/>
            <person name="Field M."/>
            <person name="Frey P."/>
            <person name="Gelhaye E."/>
            <person name="Goldberg J."/>
            <person name="Grabherr M.G."/>
            <person name="Kodira C.D."/>
            <person name="Kohler A."/>
            <person name="Kuees U."/>
            <person name="Lindquist E.A."/>
            <person name="Lucas S.M."/>
            <person name="Mago R."/>
            <person name="Mauceli E."/>
            <person name="Morin E."/>
            <person name="Murat C."/>
            <person name="Pangilinan J.L."/>
            <person name="Park R."/>
            <person name="Pearson M."/>
            <person name="Quesneville H."/>
            <person name="Rouhier N."/>
            <person name="Sakthikumar S."/>
            <person name="Salamov A.A."/>
            <person name="Schmutz J."/>
            <person name="Selles B."/>
            <person name="Shapiro H."/>
            <person name="Tanguay P."/>
            <person name="Tuskan G.A."/>
            <person name="Henrissat B."/>
            <person name="Van de Peer Y."/>
            <person name="Rouze P."/>
            <person name="Ellis J.G."/>
            <person name="Dodds P.N."/>
            <person name="Schein J.E."/>
            <person name="Zhong S."/>
            <person name="Hamelin R.C."/>
            <person name="Grigoriev I.V."/>
            <person name="Szabo L.J."/>
            <person name="Martin F."/>
        </authorList>
    </citation>
    <scope>NUCLEOTIDE SEQUENCE [LARGE SCALE GENOMIC DNA]</scope>
    <source>
        <strain evidence="2">98AG31 / pathotype 3-4-7</strain>
    </source>
</reference>
<dbReference type="KEGG" id="mlr:MELLADRAFT_103385"/>
<dbReference type="InParanoid" id="F4RBA7"/>
<dbReference type="EMBL" id="GL883095">
    <property type="protein sequence ID" value="EGG10393.1"/>
    <property type="molecule type" value="Genomic_DNA"/>
</dbReference>
<proteinExistence type="predicted"/>
<dbReference type="AlphaFoldDB" id="F4RBA7"/>
<dbReference type="Proteomes" id="UP000001072">
    <property type="component" value="Unassembled WGS sequence"/>
</dbReference>